<comment type="caution">
    <text evidence="1">The sequence shown here is derived from an EMBL/GenBank/DDBJ whole genome shotgun (WGS) entry which is preliminary data.</text>
</comment>
<dbReference type="Proteomes" id="UP000823775">
    <property type="component" value="Unassembled WGS sequence"/>
</dbReference>
<evidence type="ECO:0000313" key="1">
    <source>
        <dbReference type="EMBL" id="MCD7468147.1"/>
    </source>
</evidence>
<sequence>MAGVNKLVKLLPLYLMISGFYHDRKATDWSRDETYMNNENFEPLEVQFVDTLPQQVH</sequence>
<evidence type="ECO:0000313" key="2">
    <source>
        <dbReference type="Proteomes" id="UP000823775"/>
    </source>
</evidence>
<proteinExistence type="predicted"/>
<organism evidence="1 2">
    <name type="scientific">Datura stramonium</name>
    <name type="common">Jimsonweed</name>
    <name type="synonym">Common thornapple</name>
    <dbReference type="NCBI Taxonomy" id="4076"/>
    <lineage>
        <taxon>Eukaryota</taxon>
        <taxon>Viridiplantae</taxon>
        <taxon>Streptophyta</taxon>
        <taxon>Embryophyta</taxon>
        <taxon>Tracheophyta</taxon>
        <taxon>Spermatophyta</taxon>
        <taxon>Magnoliopsida</taxon>
        <taxon>eudicotyledons</taxon>
        <taxon>Gunneridae</taxon>
        <taxon>Pentapetalae</taxon>
        <taxon>asterids</taxon>
        <taxon>lamiids</taxon>
        <taxon>Solanales</taxon>
        <taxon>Solanaceae</taxon>
        <taxon>Solanoideae</taxon>
        <taxon>Datureae</taxon>
        <taxon>Datura</taxon>
    </lineage>
</organism>
<dbReference type="EMBL" id="JACEIK010001302">
    <property type="protein sequence ID" value="MCD7468147.1"/>
    <property type="molecule type" value="Genomic_DNA"/>
</dbReference>
<reference evidence="1 2" key="1">
    <citation type="journal article" date="2021" name="BMC Genomics">
        <title>Datura genome reveals duplications of psychoactive alkaloid biosynthetic genes and high mutation rate following tissue culture.</title>
        <authorList>
            <person name="Rajewski A."/>
            <person name="Carter-House D."/>
            <person name="Stajich J."/>
            <person name="Litt A."/>
        </authorList>
    </citation>
    <scope>NUCLEOTIDE SEQUENCE [LARGE SCALE GENOMIC DNA]</scope>
    <source>
        <strain evidence="1">AR-01</strain>
    </source>
</reference>
<protein>
    <submittedName>
        <fullName evidence="1">Uncharacterized protein</fullName>
    </submittedName>
</protein>
<keyword evidence="2" id="KW-1185">Reference proteome</keyword>
<feature type="non-terminal residue" evidence="1">
    <location>
        <position position="57"/>
    </location>
</feature>
<accession>A0ABS8T9R9</accession>
<name>A0ABS8T9R9_DATST</name>
<gene>
    <name evidence="1" type="ORF">HAX54_006090</name>
</gene>